<keyword evidence="3" id="KW-1185">Reference proteome</keyword>
<feature type="region of interest" description="Disordered" evidence="1">
    <location>
        <begin position="140"/>
        <end position="216"/>
    </location>
</feature>
<comment type="caution">
    <text evidence="2">The sequence shown here is derived from an EMBL/GenBank/DDBJ whole genome shotgun (WGS) entry which is preliminary data.</text>
</comment>
<evidence type="ECO:0000313" key="3">
    <source>
        <dbReference type="Proteomes" id="UP001642464"/>
    </source>
</evidence>
<protein>
    <submittedName>
        <fullName evidence="2">Uncharacterized protein</fullName>
    </submittedName>
</protein>
<reference evidence="2 3" key="1">
    <citation type="submission" date="2024-02" db="EMBL/GenBank/DDBJ databases">
        <authorList>
            <person name="Chen Y."/>
            <person name="Shah S."/>
            <person name="Dougan E. K."/>
            <person name="Thang M."/>
            <person name="Chan C."/>
        </authorList>
    </citation>
    <scope>NUCLEOTIDE SEQUENCE [LARGE SCALE GENOMIC DNA]</scope>
</reference>
<dbReference type="EMBL" id="CAXAMM010039249">
    <property type="protein sequence ID" value="CAK9085133.1"/>
    <property type="molecule type" value="Genomic_DNA"/>
</dbReference>
<proteinExistence type="predicted"/>
<evidence type="ECO:0000256" key="1">
    <source>
        <dbReference type="SAM" id="MobiDB-lite"/>
    </source>
</evidence>
<organism evidence="2 3">
    <name type="scientific">Durusdinium trenchii</name>
    <dbReference type="NCBI Taxonomy" id="1381693"/>
    <lineage>
        <taxon>Eukaryota</taxon>
        <taxon>Sar</taxon>
        <taxon>Alveolata</taxon>
        <taxon>Dinophyceae</taxon>
        <taxon>Suessiales</taxon>
        <taxon>Symbiodiniaceae</taxon>
        <taxon>Durusdinium</taxon>
    </lineage>
</organism>
<name>A0ABP0QBY7_9DINO</name>
<feature type="compositionally biased region" description="Acidic residues" evidence="1">
    <location>
        <begin position="154"/>
        <end position="167"/>
    </location>
</feature>
<gene>
    <name evidence="2" type="ORF">SCF082_LOCUS40339</name>
</gene>
<feature type="compositionally biased region" description="Polar residues" evidence="1">
    <location>
        <begin position="202"/>
        <end position="211"/>
    </location>
</feature>
<sequence length="850" mass="95129">MRSFWLNLQDAVEGTPLLVAPAKGGAKGECLRCYYIRRGSFKDLDAAELRTLIFKNPALKTKFRSLRRRHIKLTTRNPGSRPRHESVDVKHYTERKDESYCDIYQEGEWMALTDYINTKITDEQIRKKLKTVAQKKAYVSNEEEDVALNGQPETVEEDAPAGAEESDAASSDEMFGFTTSAAKAKPAKPAPKRARREESAATPVQTKQNKAGPSDEQLAARLEKATAGIELLKKITALSLWQGSVKEKDVSSKLGKLCELQTQLEKDPGEVAQRLAQELQGLINQTNTCLLAIENAHDMVEKAGLSNPQFAFDNDEFKIYEDFFDAMQIDCRTAILTEIGRKLTEAGIWPNGDSDVHGNVHMVMKMLPDLQRFLALGYVLIQSKGELVLGPERIKEIKATVSNSPQISPRCALLFRANNRLKTGVKRLCVWQRVWLISTFWNVMHASRNATRHDLFSHYRTLWATACEIAKMAIDESKAASEAERLATSLTELVKKLGQPPALASSATFNEVKEAGFNCSSAKDYLVACQELKADEAAKSADQLKSALEEMTTSMNSEFFSDVEVTFSKHVQDLWLEEPKAYLYLPCRDKDEVMLAIWKDVDQNLALSEFASMLLHYAVEEKPTLKDSCAARAGLQNTLALCHKLEGLPKWVKEGRLALDRFDQQLTNVGKHEWKQLLATDGPVKALQVIQDQKLELSPELDKLVGVLKQAHVLQGLVSSPTDPLTQQAKALLTIDSLEIENIKFFFPDLMDTLSSFRSQAHENLSAGLSKIEDMLKTGKGKVSKYSLVVESVTHWNLAAVLWMFEGENEKALDEAFASLVEWRDDLRKEAKVLDIVLADSLVVRKAGNF</sequence>
<accession>A0ABP0QBY7</accession>
<evidence type="ECO:0000313" key="2">
    <source>
        <dbReference type="EMBL" id="CAK9085133.1"/>
    </source>
</evidence>
<dbReference type="Proteomes" id="UP001642464">
    <property type="component" value="Unassembled WGS sequence"/>
</dbReference>